<sequence length="115" mass="13006">MRPDPRAYLWDASYAVGLLRQFSAGKSAADYESDAMLRSAVERQFEIIGEALNQLRKADAELASAIPDVNRIIAFRNILIHGYASVDDALVWQTLTDKVPELERVLRRLLDQTED</sequence>
<evidence type="ECO:0000313" key="10">
    <source>
        <dbReference type="Proteomes" id="UP001195724"/>
    </source>
</evidence>
<evidence type="ECO:0000256" key="5">
    <source>
        <dbReference type="ARBA" id="ARBA00022801"/>
    </source>
</evidence>
<evidence type="ECO:0000256" key="6">
    <source>
        <dbReference type="ARBA" id="ARBA00024207"/>
    </source>
</evidence>
<evidence type="ECO:0000313" key="9">
    <source>
        <dbReference type="Proteomes" id="UP000671828"/>
    </source>
</evidence>
<protein>
    <submittedName>
        <fullName evidence="8">DUF86 domain-containing protein</fullName>
    </submittedName>
    <submittedName>
        <fullName evidence="7">Uncharacterized protein with HEPN domain</fullName>
    </submittedName>
</protein>
<reference evidence="8" key="2">
    <citation type="submission" date="2021-04" db="EMBL/GenBank/DDBJ databases">
        <title>Saccharothrix algeriensis WGS.</title>
        <authorList>
            <person name="Stuskova K."/>
            <person name="Hakalova E."/>
            <person name="Tebbal A.B."/>
            <person name="Eichmeier A."/>
        </authorList>
    </citation>
    <scope>NUCLEOTIDE SEQUENCE</scope>
    <source>
        <strain evidence="8">NRRL B-24137</strain>
    </source>
</reference>
<dbReference type="EMBL" id="CP072788">
    <property type="protein sequence ID" value="QTR01492.1"/>
    <property type="molecule type" value="Genomic_DNA"/>
</dbReference>
<keyword evidence="2" id="KW-1277">Toxin-antitoxin system</keyword>
<dbReference type="RefSeq" id="WP_204843546.1">
    <property type="nucleotide sequence ID" value="NZ_JAFBCL010000001.1"/>
</dbReference>
<evidence type="ECO:0000256" key="3">
    <source>
        <dbReference type="ARBA" id="ARBA00022722"/>
    </source>
</evidence>
<dbReference type="InterPro" id="IPR037038">
    <property type="entry name" value="HepT-like_sf"/>
</dbReference>
<dbReference type="GO" id="GO:0000166">
    <property type="term" value="F:nucleotide binding"/>
    <property type="evidence" value="ECO:0007669"/>
    <property type="project" value="UniProtKB-KW"/>
</dbReference>
<dbReference type="Proteomes" id="UP000671828">
    <property type="component" value="Chromosome"/>
</dbReference>
<dbReference type="EMBL" id="JAFBCL010000001">
    <property type="protein sequence ID" value="MBM7812830.1"/>
    <property type="molecule type" value="Genomic_DNA"/>
</dbReference>
<organism evidence="8 9">
    <name type="scientific">Saccharothrix algeriensis</name>
    <dbReference type="NCBI Taxonomy" id="173560"/>
    <lineage>
        <taxon>Bacteria</taxon>
        <taxon>Bacillati</taxon>
        <taxon>Actinomycetota</taxon>
        <taxon>Actinomycetes</taxon>
        <taxon>Pseudonocardiales</taxon>
        <taxon>Pseudonocardiaceae</taxon>
        <taxon>Saccharothrix</taxon>
    </lineage>
</organism>
<keyword evidence="5" id="KW-0378">Hydrolase</keyword>
<dbReference type="PANTHER" id="PTHR34139:SF1">
    <property type="entry name" value="RNASE MJ1380-RELATED"/>
    <property type="match status" value="1"/>
</dbReference>
<dbReference type="GO" id="GO:0004540">
    <property type="term" value="F:RNA nuclease activity"/>
    <property type="evidence" value="ECO:0007669"/>
    <property type="project" value="InterPro"/>
</dbReference>
<name>A0A8T8HSH1_9PSEU</name>
<keyword evidence="1" id="KW-0597">Phosphoprotein</keyword>
<dbReference type="Gene3D" id="1.20.120.580">
    <property type="entry name" value="bsu32300-like"/>
    <property type="match status" value="1"/>
</dbReference>
<proteinExistence type="inferred from homology"/>
<dbReference type="InterPro" id="IPR008201">
    <property type="entry name" value="HepT-like"/>
</dbReference>
<dbReference type="InterPro" id="IPR051813">
    <property type="entry name" value="HepT_RNase_toxin"/>
</dbReference>
<evidence type="ECO:0000313" key="8">
    <source>
        <dbReference type="EMBL" id="QTR01492.1"/>
    </source>
</evidence>
<evidence type="ECO:0000256" key="4">
    <source>
        <dbReference type="ARBA" id="ARBA00022741"/>
    </source>
</evidence>
<evidence type="ECO:0000313" key="7">
    <source>
        <dbReference type="EMBL" id="MBM7812830.1"/>
    </source>
</evidence>
<gene>
    <name evidence="8" type="ORF">J7S33_19080</name>
    <name evidence="7" type="ORF">JOE68_003695</name>
</gene>
<dbReference type="GO" id="GO:0016787">
    <property type="term" value="F:hydrolase activity"/>
    <property type="evidence" value="ECO:0007669"/>
    <property type="project" value="UniProtKB-KW"/>
</dbReference>
<keyword evidence="4" id="KW-0547">Nucleotide-binding</keyword>
<dbReference type="AlphaFoldDB" id="A0A8T8HSH1"/>
<keyword evidence="10" id="KW-1185">Reference proteome</keyword>
<evidence type="ECO:0000256" key="1">
    <source>
        <dbReference type="ARBA" id="ARBA00022553"/>
    </source>
</evidence>
<dbReference type="GO" id="GO:0110001">
    <property type="term" value="C:toxin-antitoxin complex"/>
    <property type="evidence" value="ECO:0007669"/>
    <property type="project" value="InterPro"/>
</dbReference>
<dbReference type="PANTHER" id="PTHR34139">
    <property type="entry name" value="UPF0331 PROTEIN MJ0127"/>
    <property type="match status" value="1"/>
</dbReference>
<dbReference type="Proteomes" id="UP001195724">
    <property type="component" value="Unassembled WGS sequence"/>
</dbReference>
<keyword evidence="3" id="KW-0540">Nuclease</keyword>
<accession>A0A8T8HSH1</accession>
<comment type="similarity">
    <text evidence="6">Belongs to the HepT RNase toxin family.</text>
</comment>
<reference evidence="7 10" key="1">
    <citation type="submission" date="2021-01" db="EMBL/GenBank/DDBJ databases">
        <title>Sequencing the genomes of 1000 actinobacteria strains.</title>
        <authorList>
            <person name="Klenk H.-P."/>
        </authorList>
    </citation>
    <scope>NUCLEOTIDE SEQUENCE [LARGE SCALE GENOMIC DNA]</scope>
    <source>
        <strain evidence="7 10">DSM 44581</strain>
    </source>
</reference>
<evidence type="ECO:0000256" key="2">
    <source>
        <dbReference type="ARBA" id="ARBA00022649"/>
    </source>
</evidence>
<dbReference type="Pfam" id="PF01934">
    <property type="entry name" value="HepT-like"/>
    <property type="match status" value="1"/>
</dbReference>